<dbReference type="EMBL" id="SMAR01000017">
    <property type="protein sequence ID" value="TCT37695.1"/>
    <property type="molecule type" value="Genomic_DNA"/>
</dbReference>
<name>A0A4V2V463_9HYPH</name>
<dbReference type="AlphaFoldDB" id="A0A4V2V463"/>
<comment type="caution">
    <text evidence="1">The sequence shown here is derived from an EMBL/GenBank/DDBJ whole genome shotgun (WGS) entry which is preliminary data.</text>
</comment>
<evidence type="ECO:0000313" key="1">
    <source>
        <dbReference type="EMBL" id="TCT37695.1"/>
    </source>
</evidence>
<proteinExistence type="predicted"/>
<reference evidence="1 2" key="1">
    <citation type="submission" date="2019-03" db="EMBL/GenBank/DDBJ databases">
        <title>Freshwater and sediment microbial communities from various areas in North America, analyzing microbe dynamics in response to fracking.</title>
        <authorList>
            <person name="Lamendella R."/>
        </authorList>
    </citation>
    <scope>NUCLEOTIDE SEQUENCE [LARGE SCALE GENOMIC DNA]</scope>
    <source>
        <strain evidence="1 2">175.2</strain>
    </source>
</reference>
<gene>
    <name evidence="1" type="ORF">EDC90_101785</name>
</gene>
<keyword evidence="2" id="KW-1185">Reference proteome</keyword>
<protein>
    <submittedName>
        <fullName evidence="1">Uncharacterized protein</fullName>
    </submittedName>
</protein>
<dbReference type="Proteomes" id="UP000295097">
    <property type="component" value="Unassembled WGS sequence"/>
</dbReference>
<sequence length="91" mass="10600">MNDQVSNGLPVKGYRPQQGDKIATVNHNKELEERVWASSTPWLPIPISTSAGWRSPARRSNRVSWRQTVPCFSLTAWRFRKMRPDNHVWRA</sequence>
<evidence type="ECO:0000313" key="2">
    <source>
        <dbReference type="Proteomes" id="UP000295097"/>
    </source>
</evidence>
<organism evidence="1 2">
    <name type="scientific">Martelella mediterranea</name>
    <dbReference type="NCBI Taxonomy" id="293089"/>
    <lineage>
        <taxon>Bacteria</taxon>
        <taxon>Pseudomonadati</taxon>
        <taxon>Pseudomonadota</taxon>
        <taxon>Alphaproteobacteria</taxon>
        <taxon>Hyphomicrobiales</taxon>
        <taxon>Aurantimonadaceae</taxon>
        <taxon>Martelella</taxon>
    </lineage>
</organism>
<accession>A0A4V2V463</accession>